<gene>
    <name evidence="1" type="ORF">ABS770_01855</name>
</gene>
<evidence type="ECO:0000313" key="2">
    <source>
        <dbReference type="Proteomes" id="UP001432995"/>
    </source>
</evidence>
<dbReference type="Proteomes" id="UP001432995">
    <property type="component" value="Unassembled WGS sequence"/>
</dbReference>
<protein>
    <submittedName>
        <fullName evidence="1">Uncharacterized protein</fullName>
    </submittedName>
</protein>
<dbReference type="EMBL" id="JBELQD010000001">
    <property type="protein sequence ID" value="MER2286988.1"/>
    <property type="molecule type" value="Genomic_DNA"/>
</dbReference>
<sequence>MPGRHRRCRAIEWRPEMSARIHGPPCQKTGCERMWPVVFKRDAAFAVVLPDRSCLFAMRLDLQRRKPMTTISWTSRQSGRVERQGKQTTREEVTMRWFDRGSGAAVLGAVLALNLAAAGRVAAQAQQSVPRVESAVTDLRFVPLSDLPRAPERRAMPDACNDVAVPARSEAARSVAERGWSITGEAALGRYRAVSFAGHLGRGPSGTCLIGDGNVGVFDGQRLVALIYGRDGAQRIGRIGARDDGTVRIWDGDGQRLPVGDLTMRADGSLLLASLPSEDTVCGGRGSVPAITTMPIDKARAALIAKGWTPVRGAPSPDSREQDLARQGIIEVDSCSGTGLAYCAFAYTGPAGRLSVTTIGDAEMPEVSAYEVTCR</sequence>
<proteinExistence type="predicted"/>
<organism evidence="1 2">
    <name type="scientific">Methylobacterium brachiatum</name>
    <dbReference type="NCBI Taxonomy" id="269660"/>
    <lineage>
        <taxon>Bacteria</taxon>
        <taxon>Pseudomonadati</taxon>
        <taxon>Pseudomonadota</taxon>
        <taxon>Alphaproteobacteria</taxon>
        <taxon>Hyphomicrobiales</taxon>
        <taxon>Methylobacteriaceae</taxon>
        <taxon>Methylobacterium</taxon>
    </lineage>
</organism>
<reference evidence="1" key="1">
    <citation type="submission" date="2024-06" db="EMBL/GenBank/DDBJ databases">
        <authorList>
            <person name="Campbell A.G."/>
        </authorList>
    </citation>
    <scope>NUCLEOTIDE SEQUENCE</scope>
    <source>
        <strain evidence="1">EM17</strain>
    </source>
</reference>
<comment type="caution">
    <text evidence="1">The sequence shown here is derived from an EMBL/GenBank/DDBJ whole genome shotgun (WGS) entry which is preliminary data.</text>
</comment>
<evidence type="ECO:0000313" key="1">
    <source>
        <dbReference type="EMBL" id="MER2286988.1"/>
    </source>
</evidence>
<dbReference type="RefSeq" id="WP_244424192.1">
    <property type="nucleotide sequence ID" value="NZ_JBELQD010000001.1"/>
</dbReference>
<keyword evidence="2" id="KW-1185">Reference proteome</keyword>
<accession>A0ABV1QWM2</accession>
<name>A0ABV1QWM2_9HYPH</name>